<dbReference type="Proteomes" id="UP001153954">
    <property type="component" value="Unassembled WGS sequence"/>
</dbReference>
<proteinExistence type="predicted"/>
<name>A0AAU9UCF8_EUPED</name>
<organism evidence="2 3">
    <name type="scientific">Euphydryas editha</name>
    <name type="common">Edith's checkerspot</name>
    <dbReference type="NCBI Taxonomy" id="104508"/>
    <lineage>
        <taxon>Eukaryota</taxon>
        <taxon>Metazoa</taxon>
        <taxon>Ecdysozoa</taxon>
        <taxon>Arthropoda</taxon>
        <taxon>Hexapoda</taxon>
        <taxon>Insecta</taxon>
        <taxon>Pterygota</taxon>
        <taxon>Neoptera</taxon>
        <taxon>Endopterygota</taxon>
        <taxon>Lepidoptera</taxon>
        <taxon>Glossata</taxon>
        <taxon>Ditrysia</taxon>
        <taxon>Papilionoidea</taxon>
        <taxon>Nymphalidae</taxon>
        <taxon>Nymphalinae</taxon>
        <taxon>Euphydryas</taxon>
    </lineage>
</organism>
<gene>
    <name evidence="2" type="ORF">EEDITHA_LOCUS11125</name>
</gene>
<reference evidence="2" key="1">
    <citation type="submission" date="2022-03" db="EMBL/GenBank/DDBJ databases">
        <authorList>
            <person name="Tunstrom K."/>
        </authorList>
    </citation>
    <scope>NUCLEOTIDE SEQUENCE</scope>
</reference>
<keyword evidence="3" id="KW-1185">Reference proteome</keyword>
<protein>
    <submittedName>
        <fullName evidence="2">Uncharacterized protein</fullName>
    </submittedName>
</protein>
<dbReference type="AlphaFoldDB" id="A0AAU9UCF8"/>
<dbReference type="EMBL" id="CAKOGL010000015">
    <property type="protein sequence ID" value="CAH2095703.1"/>
    <property type="molecule type" value="Genomic_DNA"/>
</dbReference>
<evidence type="ECO:0000256" key="1">
    <source>
        <dbReference type="SAM" id="MobiDB-lite"/>
    </source>
</evidence>
<evidence type="ECO:0000313" key="3">
    <source>
        <dbReference type="Proteomes" id="UP001153954"/>
    </source>
</evidence>
<accession>A0AAU9UCF8</accession>
<feature type="region of interest" description="Disordered" evidence="1">
    <location>
        <begin position="51"/>
        <end position="84"/>
    </location>
</feature>
<evidence type="ECO:0000313" key="2">
    <source>
        <dbReference type="EMBL" id="CAH2095703.1"/>
    </source>
</evidence>
<feature type="compositionally biased region" description="Low complexity" evidence="1">
    <location>
        <begin position="59"/>
        <end position="84"/>
    </location>
</feature>
<comment type="caution">
    <text evidence="2">The sequence shown here is derived from an EMBL/GenBank/DDBJ whole genome shotgun (WGS) entry which is preliminary data.</text>
</comment>
<sequence length="84" mass="8829">MICRERFITPSQVTASTAVVIPPNSTSVATPVPSPVKISCPVDAPQVHCESPRIPQPIVSPTQVSNSQSSSVAQPAQPVLLRKS</sequence>